<dbReference type="PANTHER" id="PTHR11559">
    <property type="entry name" value="CARBOXYLESTERASE"/>
    <property type="match status" value="1"/>
</dbReference>
<sequence length="520" mass="56719">MPSLRLILVSLAASALPSVLAGSTSSTYPDELTVNTNTGTYTGIRNENYAGVREFRNIPFAQPPVGNLRWQPPVALPRSNAHHFSTRFPPSCPQFVSKSKSLWNQFLPSLMINNGEGGNQTHQVAQTSSEDCLSLAVWTPYGVKQNAKLPVLFFITGGGFQSGGIEIPSQLPAQWVDRTQSHIVVTINYRVNIFGFPNAAALKHPNLGILDQRMALEWVAANIRSFGGDPKAITLWGQSAGAESVDYLLFSHWDDPIAHAAFIQSGTALVPLKSADYEHANFTYVAKHVGCDFPTDASAELSCMQQVPHPQLVNFINTHVSTKKIIFGPIADEKICFANYTQRAAQGRMARIPAIISNCAKETASLNGWPDDPTVGPDPEKILSGTLTTWVCTTAATCKLRESLKAPTYRYQFAGNFSNLSPLPWMGAFHAADLFMNFGTYELPKDATEHEAAVSRAMQDHVLAFARDPLYGAKRIGWAPYHYGSNVIRFGGSDGRVAQNVSGYEIDGPCYGNGTYDLSP</sequence>
<evidence type="ECO:0000259" key="4">
    <source>
        <dbReference type="Pfam" id="PF00135"/>
    </source>
</evidence>
<dbReference type="AlphaFoldDB" id="A0A9P5H2S2"/>
<reference evidence="5" key="1">
    <citation type="submission" date="2020-03" db="EMBL/GenBank/DDBJ databases">
        <title>Draft Genome Sequence of Cylindrodendrum hubeiense.</title>
        <authorList>
            <person name="Buettner E."/>
            <person name="Kellner H."/>
        </authorList>
    </citation>
    <scope>NUCLEOTIDE SEQUENCE</scope>
    <source>
        <strain evidence="5">IHI 201604</strain>
    </source>
</reference>
<organism evidence="5 6">
    <name type="scientific">Cylindrodendrum hubeiense</name>
    <dbReference type="NCBI Taxonomy" id="595255"/>
    <lineage>
        <taxon>Eukaryota</taxon>
        <taxon>Fungi</taxon>
        <taxon>Dikarya</taxon>
        <taxon>Ascomycota</taxon>
        <taxon>Pezizomycotina</taxon>
        <taxon>Sordariomycetes</taxon>
        <taxon>Hypocreomycetidae</taxon>
        <taxon>Hypocreales</taxon>
        <taxon>Nectriaceae</taxon>
        <taxon>Cylindrodendrum</taxon>
    </lineage>
</organism>
<comment type="similarity">
    <text evidence="1 3">Belongs to the type-B carboxylesterase/lipase family.</text>
</comment>
<accession>A0A9P5H2S2</accession>
<dbReference type="Gene3D" id="3.40.50.1820">
    <property type="entry name" value="alpha/beta hydrolase"/>
    <property type="match status" value="2"/>
</dbReference>
<proteinExistence type="inferred from homology"/>
<dbReference type="EC" id="3.1.1.-" evidence="3"/>
<keyword evidence="2 3" id="KW-0378">Hydrolase</keyword>
<feature type="signal peptide" evidence="3">
    <location>
        <begin position="1"/>
        <end position="21"/>
    </location>
</feature>
<dbReference type="PROSITE" id="PS00122">
    <property type="entry name" value="CARBOXYLESTERASE_B_1"/>
    <property type="match status" value="1"/>
</dbReference>
<evidence type="ECO:0000256" key="2">
    <source>
        <dbReference type="ARBA" id="ARBA00022801"/>
    </source>
</evidence>
<dbReference type="InterPro" id="IPR019826">
    <property type="entry name" value="Carboxylesterase_B_AS"/>
</dbReference>
<dbReference type="Proteomes" id="UP000722485">
    <property type="component" value="Unassembled WGS sequence"/>
</dbReference>
<feature type="domain" description="Carboxylesterase type B" evidence="4">
    <location>
        <begin position="31"/>
        <end position="364"/>
    </location>
</feature>
<keyword evidence="3" id="KW-0732">Signal</keyword>
<dbReference type="Pfam" id="PF00135">
    <property type="entry name" value="COesterase"/>
    <property type="match status" value="2"/>
</dbReference>
<dbReference type="OrthoDB" id="408631at2759"/>
<feature type="chain" id="PRO_5040542683" description="Carboxylic ester hydrolase" evidence="3">
    <location>
        <begin position="22"/>
        <end position="520"/>
    </location>
</feature>
<evidence type="ECO:0000313" key="5">
    <source>
        <dbReference type="EMBL" id="KAF7545880.1"/>
    </source>
</evidence>
<dbReference type="SUPFAM" id="SSF53474">
    <property type="entry name" value="alpha/beta-Hydrolases"/>
    <property type="match status" value="1"/>
</dbReference>
<comment type="caution">
    <text evidence="5">The sequence shown here is derived from an EMBL/GenBank/DDBJ whole genome shotgun (WGS) entry which is preliminary data.</text>
</comment>
<protein>
    <recommendedName>
        <fullName evidence="3">Carboxylic ester hydrolase</fullName>
        <ecNumber evidence="3">3.1.1.-</ecNumber>
    </recommendedName>
</protein>
<dbReference type="InterPro" id="IPR050309">
    <property type="entry name" value="Type-B_Carboxylest/Lipase"/>
</dbReference>
<gene>
    <name evidence="5" type="ORF">G7Z17_g8843</name>
</gene>
<evidence type="ECO:0000256" key="3">
    <source>
        <dbReference type="RuleBase" id="RU361235"/>
    </source>
</evidence>
<feature type="domain" description="Carboxylesterase type B" evidence="4">
    <location>
        <begin position="389"/>
        <end position="481"/>
    </location>
</feature>
<dbReference type="InterPro" id="IPR002018">
    <property type="entry name" value="CarbesteraseB"/>
</dbReference>
<evidence type="ECO:0000256" key="1">
    <source>
        <dbReference type="ARBA" id="ARBA00005964"/>
    </source>
</evidence>
<name>A0A9P5H2S2_9HYPO</name>
<dbReference type="InterPro" id="IPR029058">
    <property type="entry name" value="AB_hydrolase_fold"/>
</dbReference>
<keyword evidence="6" id="KW-1185">Reference proteome</keyword>
<dbReference type="GO" id="GO:0016787">
    <property type="term" value="F:hydrolase activity"/>
    <property type="evidence" value="ECO:0007669"/>
    <property type="project" value="UniProtKB-KW"/>
</dbReference>
<dbReference type="EMBL" id="JAANBB010000235">
    <property type="protein sequence ID" value="KAF7545880.1"/>
    <property type="molecule type" value="Genomic_DNA"/>
</dbReference>
<evidence type="ECO:0000313" key="6">
    <source>
        <dbReference type="Proteomes" id="UP000722485"/>
    </source>
</evidence>